<dbReference type="InterPro" id="IPR037493">
    <property type="entry name" value="ExoIII-like"/>
</dbReference>
<dbReference type="Pfam" id="PF03372">
    <property type="entry name" value="Exo_endo_phos"/>
    <property type="match status" value="1"/>
</dbReference>
<dbReference type="GO" id="GO:0004519">
    <property type="term" value="F:endonuclease activity"/>
    <property type="evidence" value="ECO:0007669"/>
    <property type="project" value="InterPro"/>
</dbReference>
<evidence type="ECO:0000256" key="1">
    <source>
        <dbReference type="ARBA" id="ARBA00007092"/>
    </source>
</evidence>
<accession>A0A832GNK2</accession>
<dbReference type="NCBIfam" id="TIGR00633">
    <property type="entry name" value="xth"/>
    <property type="match status" value="1"/>
</dbReference>
<sequence>MRVITWNVNSFNIRKGQIEGLLKEKRPDFLLLQETKTEKISSNIFQSMGYEIYHAGGKGRNGVAIVAKEPLEEIWVGFQGFDEEDPQAKERIIGGKRGDLYVFSIYVPNGSPVESDYFYYKIQFLYKLREFLERFFSPQECLLLGGDFNVAPGPEDVFDPVLLEGQVCFHERERKALKHLLDWGLFDALRVLYPEKRGLFTWWDYQFSAFKRNLGMRLDHIFVTAPLKEKLKEVTIDLKTRALPKPSDHAPVIADFEDKRDRAGQQG</sequence>
<dbReference type="GO" id="GO:0006281">
    <property type="term" value="P:DNA repair"/>
    <property type="evidence" value="ECO:0007669"/>
    <property type="project" value="InterPro"/>
</dbReference>
<feature type="active site" description="Proton acceptor" evidence="5">
    <location>
        <position position="249"/>
    </location>
</feature>
<evidence type="ECO:0000256" key="3">
    <source>
        <dbReference type="ARBA" id="ARBA00022801"/>
    </source>
</evidence>
<evidence type="ECO:0000256" key="4">
    <source>
        <dbReference type="ARBA" id="ARBA00022842"/>
    </source>
</evidence>
<dbReference type="EC" id="3.1.11.2" evidence="10"/>
<dbReference type="GO" id="GO:0008311">
    <property type="term" value="F:double-stranded DNA 3'-5' DNA exonuclease activity"/>
    <property type="evidence" value="ECO:0007669"/>
    <property type="project" value="UniProtKB-EC"/>
</dbReference>
<feature type="active site" evidence="5">
    <location>
        <position position="106"/>
    </location>
</feature>
<evidence type="ECO:0000256" key="5">
    <source>
        <dbReference type="PIRSR" id="PIRSR604808-1"/>
    </source>
</evidence>
<dbReference type="InterPro" id="IPR004808">
    <property type="entry name" value="AP_endonuc_1"/>
</dbReference>
<dbReference type="CDD" id="cd09086">
    <property type="entry name" value="ExoIII-like_AP-endo"/>
    <property type="match status" value="1"/>
</dbReference>
<dbReference type="GO" id="GO:0046872">
    <property type="term" value="F:metal ion binding"/>
    <property type="evidence" value="ECO:0007669"/>
    <property type="project" value="UniProtKB-KW"/>
</dbReference>
<reference evidence="10" key="1">
    <citation type="journal article" date="2020" name="mSystems">
        <title>Genome- and Community-Level Interaction Insights into Carbon Utilization and Element Cycling Functions of Hydrothermarchaeota in Hydrothermal Sediment.</title>
        <authorList>
            <person name="Zhou Z."/>
            <person name="Liu Y."/>
            <person name="Xu W."/>
            <person name="Pan J."/>
            <person name="Luo Z.H."/>
            <person name="Li M."/>
        </authorList>
    </citation>
    <scope>NUCLEOTIDE SEQUENCE [LARGE SCALE GENOMIC DNA]</scope>
    <source>
        <strain evidence="10">SpSt-605</strain>
    </source>
</reference>
<dbReference type="Gene3D" id="3.60.10.10">
    <property type="entry name" value="Endonuclease/exonuclease/phosphatase"/>
    <property type="match status" value="1"/>
</dbReference>
<feature type="active site" description="Proton donor/acceptor" evidence="5">
    <location>
        <position position="147"/>
    </location>
</feature>
<dbReference type="PANTHER" id="PTHR43250:SF2">
    <property type="entry name" value="EXODEOXYRIBONUCLEASE III"/>
    <property type="match status" value="1"/>
</dbReference>
<evidence type="ECO:0000256" key="6">
    <source>
        <dbReference type="PIRSR" id="PIRSR604808-2"/>
    </source>
</evidence>
<dbReference type="GO" id="GO:0003677">
    <property type="term" value="F:DNA binding"/>
    <property type="evidence" value="ECO:0007669"/>
    <property type="project" value="InterPro"/>
</dbReference>
<evidence type="ECO:0000256" key="7">
    <source>
        <dbReference type="PIRSR" id="PIRSR604808-3"/>
    </source>
</evidence>
<feature type="binding site" evidence="6">
    <location>
        <position position="149"/>
    </location>
    <ligand>
        <name>Mg(2+)</name>
        <dbReference type="ChEBI" id="CHEBI:18420"/>
        <label>1</label>
    </ligand>
</feature>
<evidence type="ECO:0000256" key="2">
    <source>
        <dbReference type="ARBA" id="ARBA00022723"/>
    </source>
</evidence>
<feature type="binding site" evidence="6">
    <location>
        <position position="147"/>
    </location>
    <ligand>
        <name>Mg(2+)</name>
        <dbReference type="ChEBI" id="CHEBI:18420"/>
        <label>1</label>
    </ligand>
</feature>
<comment type="cofactor">
    <cofactor evidence="6">
        <name>Mg(2+)</name>
        <dbReference type="ChEBI" id="CHEBI:18420"/>
    </cofactor>
    <cofactor evidence="6">
        <name>Mn(2+)</name>
        <dbReference type="ChEBI" id="CHEBI:29035"/>
    </cofactor>
    <text evidence="6">Probably binds two magnesium or manganese ions per subunit.</text>
</comment>
<dbReference type="SUPFAM" id="SSF56219">
    <property type="entry name" value="DNase I-like"/>
    <property type="match status" value="1"/>
</dbReference>
<keyword evidence="2 6" id="KW-0479">Metal-binding</keyword>
<evidence type="ECO:0000256" key="8">
    <source>
        <dbReference type="SAM" id="MobiDB-lite"/>
    </source>
</evidence>
<dbReference type="PROSITE" id="PS51435">
    <property type="entry name" value="AP_NUCLEASE_F1_4"/>
    <property type="match status" value="1"/>
</dbReference>
<dbReference type="InterPro" id="IPR020847">
    <property type="entry name" value="AP_endonuclease_F1_BS"/>
</dbReference>
<comment type="caution">
    <text evidence="10">The sequence shown here is derived from an EMBL/GenBank/DDBJ whole genome shotgun (WGS) entry which is preliminary data.</text>
</comment>
<keyword evidence="6" id="KW-0464">Manganese</keyword>
<feature type="binding site" evidence="6">
    <location>
        <position position="249"/>
    </location>
    <ligand>
        <name>Mg(2+)</name>
        <dbReference type="ChEBI" id="CHEBI:18420"/>
        <label>1</label>
    </ligand>
</feature>
<proteinExistence type="inferred from homology"/>
<protein>
    <submittedName>
        <fullName evidence="10">Exodeoxyribonuclease III</fullName>
        <ecNumber evidence="10">3.1.11.2</ecNumber>
    </submittedName>
</protein>
<feature type="binding site" evidence="6">
    <location>
        <position position="7"/>
    </location>
    <ligand>
        <name>Mg(2+)</name>
        <dbReference type="ChEBI" id="CHEBI:18420"/>
        <label>1</label>
    </ligand>
</feature>
<dbReference type="PANTHER" id="PTHR43250">
    <property type="entry name" value="EXODEOXYRIBONUCLEASE III"/>
    <property type="match status" value="1"/>
</dbReference>
<feature type="compositionally biased region" description="Basic and acidic residues" evidence="8">
    <location>
        <begin position="256"/>
        <end position="267"/>
    </location>
</feature>
<dbReference type="InterPro" id="IPR036691">
    <property type="entry name" value="Endo/exonu/phosph_ase_sf"/>
</dbReference>
<feature type="site" description="Interaction with DNA substrate" evidence="7">
    <location>
        <position position="249"/>
    </location>
</feature>
<dbReference type="InterPro" id="IPR005135">
    <property type="entry name" value="Endo/exonuclease/phosphatase"/>
</dbReference>
<keyword evidence="4 6" id="KW-0460">Magnesium</keyword>
<feature type="site" description="Transition state stabilizer" evidence="7">
    <location>
        <position position="149"/>
    </location>
</feature>
<feature type="binding site" evidence="6">
    <location>
        <position position="34"/>
    </location>
    <ligand>
        <name>Mg(2+)</name>
        <dbReference type="ChEBI" id="CHEBI:18420"/>
        <label>1</label>
    </ligand>
</feature>
<feature type="region of interest" description="Disordered" evidence="8">
    <location>
        <begin position="246"/>
        <end position="267"/>
    </location>
</feature>
<comment type="similarity">
    <text evidence="1">Belongs to the DNA repair enzymes AP/ExoA family.</text>
</comment>
<feature type="site" description="Important for catalytic activity" evidence="7">
    <location>
        <position position="219"/>
    </location>
</feature>
<feature type="domain" description="Endonuclease/exonuclease/phosphatase" evidence="9">
    <location>
        <begin position="4"/>
        <end position="249"/>
    </location>
</feature>
<evidence type="ECO:0000313" key="10">
    <source>
        <dbReference type="EMBL" id="HGV55167.1"/>
    </source>
</evidence>
<dbReference type="EMBL" id="DSZU01000063">
    <property type="protein sequence ID" value="HGV55167.1"/>
    <property type="molecule type" value="Genomic_DNA"/>
</dbReference>
<dbReference type="NCBIfam" id="TIGR00195">
    <property type="entry name" value="exoDNase_III"/>
    <property type="match status" value="1"/>
</dbReference>
<evidence type="ECO:0000259" key="9">
    <source>
        <dbReference type="Pfam" id="PF03372"/>
    </source>
</evidence>
<organism evidence="10">
    <name type="scientific">Caldimicrobium thiodismutans</name>
    <dbReference type="NCBI Taxonomy" id="1653476"/>
    <lineage>
        <taxon>Bacteria</taxon>
        <taxon>Pseudomonadati</taxon>
        <taxon>Thermodesulfobacteriota</taxon>
        <taxon>Thermodesulfobacteria</taxon>
        <taxon>Thermodesulfobacteriales</taxon>
        <taxon>Thermodesulfobacteriaceae</taxon>
        <taxon>Caldimicrobium</taxon>
    </lineage>
</organism>
<gene>
    <name evidence="10" type="primary">xth</name>
    <name evidence="10" type="ORF">ENT73_03670</name>
</gene>
<dbReference type="PROSITE" id="PS00726">
    <property type="entry name" value="AP_NUCLEASE_F1_1"/>
    <property type="match status" value="1"/>
</dbReference>
<dbReference type="AlphaFoldDB" id="A0A832GNK2"/>
<feature type="binding site" evidence="6">
    <location>
        <position position="248"/>
    </location>
    <ligand>
        <name>Mg(2+)</name>
        <dbReference type="ChEBI" id="CHEBI:18420"/>
        <label>1</label>
    </ligand>
</feature>
<name>A0A832GNK2_9BACT</name>
<keyword evidence="3 10" id="KW-0378">Hydrolase</keyword>